<dbReference type="AlphaFoldDB" id="A0A5J4YSH2"/>
<evidence type="ECO:0000313" key="1">
    <source>
        <dbReference type="EMBL" id="KAA8494349.1"/>
    </source>
</evidence>
<organism evidence="1 2">
    <name type="scientific">Porphyridium purpureum</name>
    <name type="common">Red alga</name>
    <name type="synonym">Porphyridium cruentum</name>
    <dbReference type="NCBI Taxonomy" id="35688"/>
    <lineage>
        <taxon>Eukaryota</taxon>
        <taxon>Rhodophyta</taxon>
        <taxon>Bangiophyceae</taxon>
        <taxon>Porphyridiales</taxon>
        <taxon>Porphyridiaceae</taxon>
        <taxon>Porphyridium</taxon>
    </lineage>
</organism>
<dbReference type="OrthoDB" id="2425131at2759"/>
<proteinExistence type="predicted"/>
<gene>
    <name evidence="1" type="ORF">FVE85_4324</name>
</gene>
<sequence length="100" mass="10734">MEQAGNMTNAYDCIKQSAEAVTVEGRFRLGKILLDGTLGMSQHLEHGAAAQVAIAFSQCRMGSVYQQGLGCMRETQHTTAERFRKAAQQGGARGAVEFGP</sequence>
<comment type="caution">
    <text evidence="1">The sequence shown here is derived from an EMBL/GenBank/DDBJ whole genome shotgun (WGS) entry which is preliminary data.</text>
</comment>
<protein>
    <submittedName>
        <fullName evidence="1">Uncharacterized protein</fullName>
    </submittedName>
</protein>
<name>A0A5J4YSH2_PORPP</name>
<accession>A0A5J4YSH2</accession>
<evidence type="ECO:0000313" key="2">
    <source>
        <dbReference type="Proteomes" id="UP000324585"/>
    </source>
</evidence>
<dbReference type="EMBL" id="VRMN01000005">
    <property type="protein sequence ID" value="KAA8494349.1"/>
    <property type="molecule type" value="Genomic_DNA"/>
</dbReference>
<dbReference type="Gene3D" id="1.25.40.10">
    <property type="entry name" value="Tetratricopeptide repeat domain"/>
    <property type="match status" value="1"/>
</dbReference>
<keyword evidence="2" id="KW-1185">Reference proteome</keyword>
<reference evidence="2" key="1">
    <citation type="journal article" date="2019" name="Nat. Commun.">
        <title>Expansion of phycobilisome linker gene families in mesophilic red algae.</title>
        <authorList>
            <person name="Lee J."/>
            <person name="Kim D."/>
            <person name="Bhattacharya D."/>
            <person name="Yoon H.S."/>
        </authorList>
    </citation>
    <scope>NUCLEOTIDE SEQUENCE [LARGE SCALE GENOMIC DNA]</scope>
    <source>
        <strain evidence="2">CCMP 1328</strain>
    </source>
</reference>
<dbReference type="InterPro" id="IPR011990">
    <property type="entry name" value="TPR-like_helical_dom_sf"/>
</dbReference>
<dbReference type="Proteomes" id="UP000324585">
    <property type="component" value="Unassembled WGS sequence"/>
</dbReference>